<dbReference type="WBParaSite" id="nRc.2.0.1.t06015-RA">
    <property type="protein sequence ID" value="nRc.2.0.1.t06015-RA"/>
    <property type="gene ID" value="nRc.2.0.1.g06015"/>
</dbReference>
<accession>A0A915HW48</accession>
<organism evidence="1 2">
    <name type="scientific">Romanomermis culicivorax</name>
    <name type="common">Nematode worm</name>
    <dbReference type="NCBI Taxonomy" id="13658"/>
    <lineage>
        <taxon>Eukaryota</taxon>
        <taxon>Metazoa</taxon>
        <taxon>Ecdysozoa</taxon>
        <taxon>Nematoda</taxon>
        <taxon>Enoplea</taxon>
        <taxon>Dorylaimia</taxon>
        <taxon>Mermithida</taxon>
        <taxon>Mermithoidea</taxon>
        <taxon>Mermithidae</taxon>
        <taxon>Romanomermis</taxon>
    </lineage>
</organism>
<keyword evidence="1" id="KW-1185">Reference proteome</keyword>
<proteinExistence type="predicted"/>
<dbReference type="AlphaFoldDB" id="A0A915HW48"/>
<sequence>MDALKKSESARSATKEFELELTQAFVQSGIPLHKINCTALKAYKNPASTYMTYCWIQLQMLSSASQNNQMPIYYRRTTCILSHFQNLMESFTAKQSSSICQKSRILQRSKLFDMYNMYSRMTVTVPITVNYIIIHFGTNNIVGMDNKYAGIPSDWYIAFGLFNYGIKTPIKGDKELHQIFEVWHYNNVEKYHPTKKPDGSLFTQYINIFMQMKLFGQ</sequence>
<protein>
    <submittedName>
        <fullName evidence="2">Uncharacterized protein</fullName>
    </submittedName>
</protein>
<evidence type="ECO:0000313" key="2">
    <source>
        <dbReference type="WBParaSite" id="nRc.2.0.1.t06015-RA"/>
    </source>
</evidence>
<reference evidence="2" key="1">
    <citation type="submission" date="2022-11" db="UniProtKB">
        <authorList>
            <consortium name="WormBaseParasite"/>
        </authorList>
    </citation>
    <scope>IDENTIFICATION</scope>
</reference>
<dbReference type="Proteomes" id="UP000887565">
    <property type="component" value="Unplaced"/>
</dbReference>
<name>A0A915HW48_ROMCU</name>
<evidence type="ECO:0000313" key="1">
    <source>
        <dbReference type="Proteomes" id="UP000887565"/>
    </source>
</evidence>